<dbReference type="Pfam" id="PF04117">
    <property type="entry name" value="Mpv17_PMP22"/>
    <property type="match status" value="1"/>
</dbReference>
<protein>
    <recommendedName>
        <fullName evidence="9">Protein SYM1</fullName>
    </recommendedName>
</protein>
<evidence type="ECO:0000313" key="8">
    <source>
        <dbReference type="Proteomes" id="UP001648503"/>
    </source>
</evidence>
<comment type="subcellular location">
    <subcellularLocation>
        <location evidence="1">Membrane</location>
        <topology evidence="1">Multi-pass membrane protein</topology>
    </subcellularLocation>
</comment>
<dbReference type="Proteomes" id="UP001648503">
    <property type="component" value="Unassembled WGS sequence"/>
</dbReference>
<keyword evidence="4 6" id="KW-1133">Transmembrane helix</keyword>
<evidence type="ECO:0000256" key="2">
    <source>
        <dbReference type="ARBA" id="ARBA00006824"/>
    </source>
</evidence>
<keyword evidence="8" id="KW-1185">Reference proteome</keyword>
<name>A0ABQ8EU94_9FUNG</name>
<dbReference type="EMBL" id="JAFCIX010000575">
    <property type="protein sequence ID" value="KAH6586184.1"/>
    <property type="molecule type" value="Genomic_DNA"/>
</dbReference>
<dbReference type="PANTHER" id="PTHR11266:SF116">
    <property type="entry name" value="MPV17-LIKE PROTEIN"/>
    <property type="match status" value="1"/>
</dbReference>
<proteinExistence type="inferred from homology"/>
<feature type="transmembrane region" description="Helical" evidence="6">
    <location>
        <begin position="134"/>
        <end position="156"/>
    </location>
</feature>
<comment type="similarity">
    <text evidence="2 6">Belongs to the peroxisomal membrane protein PXMP2/4 family.</text>
</comment>
<dbReference type="InterPro" id="IPR007248">
    <property type="entry name" value="Mpv17_PMP22"/>
</dbReference>
<evidence type="ECO:0000256" key="6">
    <source>
        <dbReference type="RuleBase" id="RU363053"/>
    </source>
</evidence>
<sequence>MFRIPTQLSLLLRASAISGSLYVIGNIIDQGLVRPRMHATGGIPPGSAATTGTIDYSQTLKFGIIGAVLHGPYFHSGFQFLDWMLGSSRSLKTVVAKAVVGQVLVSPPFIALFLGMTAMMNGQDPLFALMDKFVAINITSCCIWPFLSVINFRWVAIRYRMVFINLAGIVWNTYLSFATNRASSSFTPQSTDPLK</sequence>
<keyword evidence="5 6" id="KW-0472">Membrane</keyword>
<evidence type="ECO:0000256" key="5">
    <source>
        <dbReference type="ARBA" id="ARBA00023136"/>
    </source>
</evidence>
<dbReference type="PANTHER" id="PTHR11266">
    <property type="entry name" value="PEROXISOMAL MEMBRANE PROTEIN 2, PXMP2 MPV17"/>
    <property type="match status" value="1"/>
</dbReference>
<evidence type="ECO:0008006" key="9">
    <source>
        <dbReference type="Google" id="ProtNLM"/>
    </source>
</evidence>
<gene>
    <name evidence="7" type="ORF">BASA50_000649</name>
</gene>
<evidence type="ECO:0000256" key="4">
    <source>
        <dbReference type="ARBA" id="ARBA00022989"/>
    </source>
</evidence>
<organism evidence="7 8">
    <name type="scientific">Batrachochytrium salamandrivorans</name>
    <dbReference type="NCBI Taxonomy" id="1357716"/>
    <lineage>
        <taxon>Eukaryota</taxon>
        <taxon>Fungi</taxon>
        <taxon>Fungi incertae sedis</taxon>
        <taxon>Chytridiomycota</taxon>
        <taxon>Chytridiomycota incertae sedis</taxon>
        <taxon>Chytridiomycetes</taxon>
        <taxon>Rhizophydiales</taxon>
        <taxon>Rhizophydiales incertae sedis</taxon>
        <taxon>Batrachochytrium</taxon>
    </lineage>
</organism>
<feature type="transmembrane region" description="Helical" evidence="6">
    <location>
        <begin position="94"/>
        <end position="114"/>
    </location>
</feature>
<evidence type="ECO:0000256" key="3">
    <source>
        <dbReference type="ARBA" id="ARBA00022692"/>
    </source>
</evidence>
<accession>A0ABQ8EU94</accession>
<evidence type="ECO:0000313" key="7">
    <source>
        <dbReference type="EMBL" id="KAH6586184.1"/>
    </source>
</evidence>
<reference evidence="7 8" key="1">
    <citation type="submission" date="2021-02" db="EMBL/GenBank/DDBJ databases">
        <title>Variation within the Batrachochytrium salamandrivorans European outbreak.</title>
        <authorList>
            <person name="Kelly M."/>
            <person name="Pasmans F."/>
            <person name="Shea T.P."/>
            <person name="Munoz J.F."/>
            <person name="Carranza S."/>
            <person name="Cuomo C.A."/>
            <person name="Martel A."/>
        </authorList>
    </citation>
    <scope>NUCLEOTIDE SEQUENCE [LARGE SCALE GENOMIC DNA]</scope>
    <source>
        <strain evidence="7 8">AMFP18/2</strain>
    </source>
</reference>
<keyword evidence="3 6" id="KW-0812">Transmembrane</keyword>
<comment type="caution">
    <text evidence="7">The sequence shown here is derived from an EMBL/GenBank/DDBJ whole genome shotgun (WGS) entry which is preliminary data.</text>
</comment>
<evidence type="ECO:0000256" key="1">
    <source>
        <dbReference type="ARBA" id="ARBA00004141"/>
    </source>
</evidence>